<keyword evidence="1" id="KW-0732">Signal</keyword>
<gene>
    <name evidence="2" type="ORF">OHK93_008021</name>
</gene>
<organism evidence="2 3">
    <name type="scientific">Ramalina farinacea</name>
    <dbReference type="NCBI Taxonomy" id="258253"/>
    <lineage>
        <taxon>Eukaryota</taxon>
        <taxon>Fungi</taxon>
        <taxon>Dikarya</taxon>
        <taxon>Ascomycota</taxon>
        <taxon>Pezizomycotina</taxon>
        <taxon>Lecanoromycetes</taxon>
        <taxon>OSLEUM clade</taxon>
        <taxon>Lecanoromycetidae</taxon>
        <taxon>Lecanorales</taxon>
        <taxon>Lecanorineae</taxon>
        <taxon>Ramalinaceae</taxon>
        <taxon>Ramalina</taxon>
    </lineage>
</organism>
<sequence length="258" mass="28560">MLTKGFLAAILFAPFALSYPSSDGSPDPALLFKRDDATSDLGDFTGQTSSYQDGSGTYMESKDVHYYASGVKCWTDIVSLLLLLLEIADNGGSINISQFYVTNEYQAQNWTPMKENTIDCSRTSICASSSYDAIQNCGSWSITWGNDVKVELMNKIGLEIKETIDNTWLKSHCTTATVQNTCTWNDQLCHALWTSSVVQNFHGYIRRRCSGGRSGWTKKPDYTAWSHDYSWTQPSPQTRLGCGALCDQTSYPGPVPPA</sequence>
<evidence type="ECO:0000313" key="3">
    <source>
        <dbReference type="Proteomes" id="UP001161017"/>
    </source>
</evidence>
<evidence type="ECO:0000313" key="2">
    <source>
        <dbReference type="EMBL" id="MDI1488745.1"/>
    </source>
</evidence>
<dbReference type="AlphaFoldDB" id="A0AA43TW57"/>
<dbReference type="Proteomes" id="UP001161017">
    <property type="component" value="Unassembled WGS sequence"/>
</dbReference>
<comment type="caution">
    <text evidence="2">The sequence shown here is derived from an EMBL/GenBank/DDBJ whole genome shotgun (WGS) entry which is preliminary data.</text>
</comment>
<feature type="chain" id="PRO_5041349397" evidence="1">
    <location>
        <begin position="19"/>
        <end position="258"/>
    </location>
</feature>
<protein>
    <submittedName>
        <fullName evidence="2">Uncharacterized protein</fullName>
    </submittedName>
</protein>
<evidence type="ECO:0000256" key="1">
    <source>
        <dbReference type="SAM" id="SignalP"/>
    </source>
</evidence>
<proteinExistence type="predicted"/>
<dbReference type="EMBL" id="JAPUFD010000008">
    <property type="protein sequence ID" value="MDI1488745.1"/>
    <property type="molecule type" value="Genomic_DNA"/>
</dbReference>
<reference evidence="2" key="1">
    <citation type="journal article" date="2023" name="Genome Biol. Evol.">
        <title>First Whole Genome Sequence and Flow Cytometry Genome Size Data for the Lichen-Forming Fungus Ramalina farinacea (Ascomycota).</title>
        <authorList>
            <person name="Llewellyn T."/>
            <person name="Mian S."/>
            <person name="Hill R."/>
            <person name="Leitch I.J."/>
            <person name="Gaya E."/>
        </authorList>
    </citation>
    <scope>NUCLEOTIDE SEQUENCE</scope>
    <source>
        <strain evidence="2">LIQ254RAFAR</strain>
    </source>
</reference>
<feature type="signal peptide" evidence="1">
    <location>
        <begin position="1"/>
        <end position="18"/>
    </location>
</feature>
<keyword evidence="3" id="KW-1185">Reference proteome</keyword>
<accession>A0AA43TW57</accession>
<name>A0AA43TW57_9LECA</name>